<name>A0A0K0FBB5_STRVS</name>
<protein>
    <submittedName>
        <fullName evidence="3">RT_RNaseH_2 domain-containing protein</fullName>
    </submittedName>
</protein>
<accession>A0A0K0FBB5</accession>
<organism evidence="2 3">
    <name type="scientific">Strongyloides venezuelensis</name>
    <name type="common">Threadworm</name>
    <dbReference type="NCBI Taxonomy" id="75913"/>
    <lineage>
        <taxon>Eukaryota</taxon>
        <taxon>Metazoa</taxon>
        <taxon>Ecdysozoa</taxon>
        <taxon>Nematoda</taxon>
        <taxon>Chromadorea</taxon>
        <taxon>Rhabditida</taxon>
        <taxon>Tylenchina</taxon>
        <taxon>Panagrolaimomorpha</taxon>
        <taxon>Strongyloidoidea</taxon>
        <taxon>Strongyloididae</taxon>
        <taxon>Strongyloides</taxon>
    </lineage>
</organism>
<dbReference type="Pfam" id="PF17919">
    <property type="entry name" value="RT_RNaseH_2"/>
    <property type="match status" value="1"/>
</dbReference>
<dbReference type="Proteomes" id="UP000035680">
    <property type="component" value="Unassembled WGS sequence"/>
</dbReference>
<evidence type="ECO:0000313" key="2">
    <source>
        <dbReference type="Proteomes" id="UP000035680"/>
    </source>
</evidence>
<evidence type="ECO:0000313" key="3">
    <source>
        <dbReference type="WBParaSite" id="SVE_0612300.1"/>
    </source>
</evidence>
<reference evidence="2" key="1">
    <citation type="submission" date="2014-07" db="EMBL/GenBank/DDBJ databases">
        <authorList>
            <person name="Martin A.A"/>
            <person name="De Silva N."/>
        </authorList>
    </citation>
    <scope>NUCLEOTIDE SEQUENCE</scope>
</reference>
<dbReference type="SUPFAM" id="SSF56672">
    <property type="entry name" value="DNA/RNA polymerases"/>
    <property type="match status" value="1"/>
</dbReference>
<feature type="domain" description="Reverse transcriptase/retrotransposon-derived protein RNase H-like" evidence="1">
    <location>
        <begin position="23"/>
        <end position="68"/>
    </location>
</feature>
<dbReference type="STRING" id="75913.A0A0K0FBB5"/>
<dbReference type="InterPro" id="IPR041577">
    <property type="entry name" value="RT_RNaseH_2"/>
</dbReference>
<dbReference type="InterPro" id="IPR043502">
    <property type="entry name" value="DNA/RNA_pol_sf"/>
</dbReference>
<proteinExistence type="predicted"/>
<keyword evidence="2" id="KW-1185">Reference proteome</keyword>
<evidence type="ECO:0000259" key="1">
    <source>
        <dbReference type="Pfam" id="PF17919"/>
    </source>
</evidence>
<sequence length="69" mass="7838">MAKSQKPLCAVMNKKGAYEDSKEIREAFVEVKITNKNVCIVYHPDPNKEFTLVTDASNYFIACVLLQKN</sequence>
<dbReference type="AlphaFoldDB" id="A0A0K0FBB5"/>
<reference evidence="3" key="2">
    <citation type="submission" date="2015-08" db="UniProtKB">
        <authorList>
            <consortium name="WormBaseParasite"/>
        </authorList>
    </citation>
    <scope>IDENTIFICATION</scope>
</reference>
<dbReference type="WBParaSite" id="SVE_0612300.1">
    <property type="protein sequence ID" value="SVE_0612300.1"/>
    <property type="gene ID" value="SVE_0612300"/>
</dbReference>